<gene>
    <name evidence="1" type="ORF">TNIN_69701</name>
</gene>
<dbReference type="OrthoDB" id="6429947at2759"/>
<keyword evidence="2" id="KW-1185">Reference proteome</keyword>
<organism evidence="1 2">
    <name type="scientific">Trichonephila inaurata madagascariensis</name>
    <dbReference type="NCBI Taxonomy" id="2747483"/>
    <lineage>
        <taxon>Eukaryota</taxon>
        <taxon>Metazoa</taxon>
        <taxon>Ecdysozoa</taxon>
        <taxon>Arthropoda</taxon>
        <taxon>Chelicerata</taxon>
        <taxon>Arachnida</taxon>
        <taxon>Araneae</taxon>
        <taxon>Araneomorphae</taxon>
        <taxon>Entelegynae</taxon>
        <taxon>Araneoidea</taxon>
        <taxon>Nephilidae</taxon>
        <taxon>Trichonephila</taxon>
        <taxon>Trichonephila inaurata</taxon>
    </lineage>
</organism>
<dbReference type="Proteomes" id="UP000886998">
    <property type="component" value="Unassembled WGS sequence"/>
</dbReference>
<dbReference type="AlphaFoldDB" id="A0A8X6XYP5"/>
<protein>
    <submittedName>
        <fullName evidence="1">Uncharacterized protein</fullName>
    </submittedName>
</protein>
<dbReference type="EMBL" id="BMAV01014417">
    <property type="protein sequence ID" value="GFY62786.1"/>
    <property type="molecule type" value="Genomic_DNA"/>
</dbReference>
<accession>A0A8X6XYP5</accession>
<evidence type="ECO:0000313" key="1">
    <source>
        <dbReference type="EMBL" id="GFY62786.1"/>
    </source>
</evidence>
<sequence>MEKTTFCLSPLWGKGLRHLKIQESNKIDAKIKVFVSDTGACSIKFCKTYLGHRNDIGHPSLTDFERRHIATEIASKIPLDERNI</sequence>
<name>A0A8X6XYP5_9ARAC</name>
<proteinExistence type="predicted"/>
<evidence type="ECO:0000313" key="2">
    <source>
        <dbReference type="Proteomes" id="UP000886998"/>
    </source>
</evidence>
<reference evidence="1" key="1">
    <citation type="submission" date="2020-08" db="EMBL/GenBank/DDBJ databases">
        <title>Multicomponent nature underlies the extraordinary mechanical properties of spider dragline silk.</title>
        <authorList>
            <person name="Kono N."/>
            <person name="Nakamura H."/>
            <person name="Mori M."/>
            <person name="Yoshida Y."/>
            <person name="Ohtoshi R."/>
            <person name="Malay A.D."/>
            <person name="Moran D.A.P."/>
            <person name="Tomita M."/>
            <person name="Numata K."/>
            <person name="Arakawa K."/>
        </authorList>
    </citation>
    <scope>NUCLEOTIDE SEQUENCE</scope>
</reference>
<comment type="caution">
    <text evidence="1">The sequence shown here is derived from an EMBL/GenBank/DDBJ whole genome shotgun (WGS) entry which is preliminary data.</text>
</comment>